<dbReference type="EMBL" id="JAIZPD010000001">
    <property type="protein sequence ID" value="KAH0968574.1"/>
    <property type="molecule type" value="Genomic_DNA"/>
</dbReference>
<accession>A0A9P8N8A6</accession>
<proteinExistence type="predicted"/>
<dbReference type="Gene3D" id="3.90.210.10">
    <property type="entry name" value="Heat-Labile Enterotoxin, subunit A"/>
    <property type="match status" value="1"/>
</dbReference>
<sequence>MIDVNSILGPGHKHFEEFEFAAVDGVKWGQVHSHRKVPAEFFPDNRALDEKAVQSWLQKWDTEANENLDYYKSKLKEFRAGGAPPEFNTEDEAKAKKAYEKFKRSEEVKKFKDLKLSSGRNSVILEEDEELLGHSDAEEPASKCKRDGPCSQKEIAKPEPHKSAAEPPKIANKELEKAIEEASQHEFEKSATQHRVKSVVESKFNQPLEKFRKDVLKYRPLSIKSPHLGGLIGAGLGAGLYVKDIVETFQDHNAHGIDRLAALTSIAPVMGCITKLGKDLSHAKINGLDVLDDALCGLGDVLLFTPAAPLGLAAHVARIFISLTREIVNVFSGPDEQLLKTLKDSRDKYWLEFLEDSILLPTFNSKEFADTVGRVLAMETLAVLSDGAQMLGLIEATRDMPKNGATAVQSSSQELVQATMEDARKNVTVQIVETHRQTLLKLVEKVGNQQKEVVPLQKTADKYNKMFIQKYRERARKPPPRGDESLMAWKIGKDLKFRYNKAIANHLRTEALALPDSFAIAYLIGISLGQDATLPTLSPPENESASISSDNTANWEMHPLTLNATDYLLKKQSGISKEDADTIAIQQTVSVAKS</sequence>
<comment type="caution">
    <text evidence="2">The sequence shown here is derived from an EMBL/GenBank/DDBJ whole genome shotgun (WGS) entry which is preliminary data.</text>
</comment>
<organism evidence="2 3">
    <name type="scientific">Hirsutella rhossiliensis</name>
    <dbReference type="NCBI Taxonomy" id="111463"/>
    <lineage>
        <taxon>Eukaryota</taxon>
        <taxon>Fungi</taxon>
        <taxon>Dikarya</taxon>
        <taxon>Ascomycota</taxon>
        <taxon>Pezizomycotina</taxon>
        <taxon>Sordariomycetes</taxon>
        <taxon>Hypocreomycetidae</taxon>
        <taxon>Hypocreales</taxon>
        <taxon>Ophiocordycipitaceae</taxon>
        <taxon>Hirsutella</taxon>
    </lineage>
</organism>
<dbReference type="Proteomes" id="UP000824596">
    <property type="component" value="Unassembled WGS sequence"/>
</dbReference>
<evidence type="ECO:0000313" key="3">
    <source>
        <dbReference type="Proteomes" id="UP000824596"/>
    </source>
</evidence>
<dbReference type="OrthoDB" id="4917004at2759"/>
<dbReference type="AlphaFoldDB" id="A0A9P8N8A6"/>
<dbReference type="Gene3D" id="1.10.490.40">
    <property type="entry name" value="Diphtheria toxin, translocation domain"/>
    <property type="match status" value="1"/>
</dbReference>
<protein>
    <submittedName>
        <fullName evidence="2">Uncharacterized protein</fullName>
    </submittedName>
</protein>
<evidence type="ECO:0000256" key="1">
    <source>
        <dbReference type="SAM" id="MobiDB-lite"/>
    </source>
</evidence>
<dbReference type="GeneID" id="68350345"/>
<feature type="region of interest" description="Disordered" evidence="1">
    <location>
        <begin position="129"/>
        <end position="169"/>
    </location>
</feature>
<feature type="compositionally biased region" description="Basic and acidic residues" evidence="1">
    <location>
        <begin position="131"/>
        <end position="164"/>
    </location>
</feature>
<dbReference type="RefSeq" id="XP_044726087.1">
    <property type="nucleotide sequence ID" value="XM_044859687.1"/>
</dbReference>
<gene>
    <name evidence="2" type="ORF">HRG_01216</name>
</gene>
<evidence type="ECO:0000313" key="2">
    <source>
        <dbReference type="EMBL" id="KAH0968574.1"/>
    </source>
</evidence>
<keyword evidence="3" id="KW-1185">Reference proteome</keyword>
<name>A0A9P8N8A6_9HYPO</name>
<reference evidence="2" key="1">
    <citation type="submission" date="2021-09" db="EMBL/GenBank/DDBJ databases">
        <title>A high-quality genome of the endoparasitic fungus Hirsutella rhossiliensis with a comparison of Hirsutella genomes reveals transposable elements contributing to genome size variation.</title>
        <authorList>
            <person name="Lin R."/>
            <person name="Jiao Y."/>
            <person name="Sun X."/>
            <person name="Ling J."/>
            <person name="Xie B."/>
            <person name="Cheng X."/>
        </authorList>
    </citation>
    <scope>NUCLEOTIDE SEQUENCE</scope>
    <source>
        <strain evidence="2">HR02</strain>
    </source>
</reference>